<name>A0A2V4BW02_9FLAO</name>
<proteinExistence type="predicted"/>
<evidence type="ECO:0000313" key="2">
    <source>
        <dbReference type="Proteomes" id="UP000247903"/>
    </source>
</evidence>
<accession>A0A2V4BW02</accession>
<dbReference type="EMBL" id="QJHK01000001">
    <property type="protein sequence ID" value="PXY42847.1"/>
    <property type="molecule type" value="Genomic_DNA"/>
</dbReference>
<protein>
    <submittedName>
        <fullName evidence="1">Uncharacterized protein</fullName>
    </submittedName>
</protein>
<dbReference type="Proteomes" id="UP000247903">
    <property type="component" value="Unassembled WGS sequence"/>
</dbReference>
<evidence type="ECO:0000313" key="1">
    <source>
        <dbReference type="EMBL" id="PXY42847.1"/>
    </source>
</evidence>
<gene>
    <name evidence="1" type="ORF">DMB65_02185</name>
</gene>
<comment type="caution">
    <text evidence="1">The sequence shown here is derived from an EMBL/GenBank/DDBJ whole genome shotgun (WGS) entry which is preliminary data.</text>
</comment>
<keyword evidence="2" id="KW-1185">Reference proteome</keyword>
<dbReference type="AlphaFoldDB" id="A0A2V4BW02"/>
<sequence length="128" mass="14898">MGIKWFKETNDMSIIKSKSRKIEVNGESYRWLVSKCRKWWSGDLSIAIEKSEDGRKTLVVDPGFARPNKFTTADLWTGIVKPANVREYIIYARENGWDPEEKGSALLLIWEKKILTNDIGQNNWISKY</sequence>
<reference evidence="1 2" key="1">
    <citation type="submission" date="2018-05" db="EMBL/GenBank/DDBJ databases">
        <title>Flavobacterium sp. strain IMCC34759, incomplete genome.</title>
        <authorList>
            <person name="Joung Y."/>
            <person name="Cho J."/>
        </authorList>
    </citation>
    <scope>NUCLEOTIDE SEQUENCE [LARGE SCALE GENOMIC DNA]</scope>
    <source>
        <strain evidence="1 2">IMCC34759</strain>
    </source>
</reference>
<organism evidence="1 2">
    <name type="scientific">Flavobacterium cheongpyeongense</name>
    <dbReference type="NCBI Taxonomy" id="2212651"/>
    <lineage>
        <taxon>Bacteria</taxon>
        <taxon>Pseudomonadati</taxon>
        <taxon>Bacteroidota</taxon>
        <taxon>Flavobacteriia</taxon>
        <taxon>Flavobacteriales</taxon>
        <taxon>Flavobacteriaceae</taxon>
        <taxon>Flavobacterium</taxon>
    </lineage>
</organism>